<dbReference type="SUPFAM" id="SSF54534">
    <property type="entry name" value="FKBP-like"/>
    <property type="match status" value="1"/>
</dbReference>
<evidence type="ECO:0000313" key="10">
    <source>
        <dbReference type="EMBL" id="MDQ7250633.1"/>
    </source>
</evidence>
<evidence type="ECO:0000256" key="1">
    <source>
        <dbReference type="ARBA" id="ARBA00000971"/>
    </source>
</evidence>
<keyword evidence="11" id="KW-1185">Reference proteome</keyword>
<feature type="domain" description="PpiC" evidence="9">
    <location>
        <begin position="109"/>
        <end position="210"/>
    </location>
</feature>
<reference evidence="11" key="1">
    <citation type="submission" date="2023-08" db="EMBL/GenBank/DDBJ databases">
        <title>Rhodospirillaceae gen. nov., a novel taxon isolated from the Yangtze River Yuezi River estuary sludge.</title>
        <authorList>
            <person name="Ruan L."/>
        </authorList>
    </citation>
    <scope>NUCLEOTIDE SEQUENCE [LARGE SCALE GENOMIC DNA]</scope>
    <source>
        <strain evidence="11">R-7</strain>
    </source>
</reference>
<dbReference type="PANTHER" id="PTHR47245">
    <property type="entry name" value="PEPTIDYLPROLYL ISOMERASE"/>
    <property type="match status" value="1"/>
</dbReference>
<name>A0ABU0YVI5_9PROT</name>
<dbReference type="Gene3D" id="3.10.50.40">
    <property type="match status" value="1"/>
</dbReference>
<organism evidence="10 11">
    <name type="scientific">Dongia sedimenti</name>
    <dbReference type="NCBI Taxonomy" id="3064282"/>
    <lineage>
        <taxon>Bacteria</taxon>
        <taxon>Pseudomonadati</taxon>
        <taxon>Pseudomonadota</taxon>
        <taxon>Alphaproteobacteria</taxon>
        <taxon>Rhodospirillales</taxon>
        <taxon>Dongiaceae</taxon>
        <taxon>Dongia</taxon>
    </lineage>
</organism>
<keyword evidence="8 10" id="KW-0413">Isomerase</keyword>
<sequence>MGRPQRRAFDLIENLEVLRGVPARSSDLPPTTFELRAAETLMAIARAMAPTLDEVREIAARHGIAGSDPELLRNAAVADLVAQRFPYRQPDRAACRAYYDAHPQEFRGPDLYEGGEILVGGDVTDREWRGEAYGRAERIIAMLHYDRRVFGDLLITSAANSRDRGGRIGPVACGAWESEVAAPFFSLKTGEVFPLPVPSRQGFHVLLMERIRSGQLRGFAEVESDVVRRLAARSRLAAAWRHLELLATNHA</sequence>
<dbReference type="InterPro" id="IPR050245">
    <property type="entry name" value="PrsA_foldase"/>
</dbReference>
<dbReference type="EC" id="5.2.1.8" evidence="3"/>
<evidence type="ECO:0000313" key="11">
    <source>
        <dbReference type="Proteomes" id="UP001230156"/>
    </source>
</evidence>
<dbReference type="RefSeq" id="WP_379960157.1">
    <property type="nucleotide sequence ID" value="NZ_JAUYVI010000007.1"/>
</dbReference>
<evidence type="ECO:0000256" key="3">
    <source>
        <dbReference type="ARBA" id="ARBA00013194"/>
    </source>
</evidence>
<evidence type="ECO:0000256" key="6">
    <source>
        <dbReference type="ARBA" id="ARBA00030642"/>
    </source>
</evidence>
<evidence type="ECO:0000259" key="9">
    <source>
        <dbReference type="PROSITE" id="PS50198"/>
    </source>
</evidence>
<dbReference type="PANTHER" id="PTHR47245:SF2">
    <property type="entry name" value="PEPTIDYL-PROLYL CIS-TRANS ISOMERASE HP_0175-RELATED"/>
    <property type="match status" value="1"/>
</dbReference>
<dbReference type="Pfam" id="PF13145">
    <property type="entry name" value="Rotamase_2"/>
    <property type="match status" value="1"/>
</dbReference>
<protein>
    <recommendedName>
        <fullName evidence="4">Parvulin-like PPIase</fullName>
        <ecNumber evidence="3">5.2.1.8</ecNumber>
    </recommendedName>
    <alternativeName>
        <fullName evidence="6">Peptidyl-prolyl cis-trans isomerase plp</fullName>
    </alternativeName>
    <alternativeName>
        <fullName evidence="7">Rotamase plp</fullName>
    </alternativeName>
</protein>
<gene>
    <name evidence="10" type="ORF">Q8A70_23290</name>
</gene>
<proteinExistence type="inferred from homology"/>
<evidence type="ECO:0000256" key="2">
    <source>
        <dbReference type="ARBA" id="ARBA00007656"/>
    </source>
</evidence>
<dbReference type="EMBL" id="JAUYVI010000007">
    <property type="protein sequence ID" value="MDQ7250633.1"/>
    <property type="molecule type" value="Genomic_DNA"/>
</dbReference>
<dbReference type="InterPro" id="IPR046357">
    <property type="entry name" value="PPIase_dom_sf"/>
</dbReference>
<dbReference type="InterPro" id="IPR000297">
    <property type="entry name" value="PPIase_PpiC"/>
</dbReference>
<keyword evidence="5 8" id="KW-0697">Rotamase</keyword>
<dbReference type="Proteomes" id="UP001230156">
    <property type="component" value="Unassembled WGS sequence"/>
</dbReference>
<comment type="catalytic activity">
    <reaction evidence="1">
        <text>[protein]-peptidylproline (omega=180) = [protein]-peptidylproline (omega=0)</text>
        <dbReference type="Rhea" id="RHEA:16237"/>
        <dbReference type="Rhea" id="RHEA-COMP:10747"/>
        <dbReference type="Rhea" id="RHEA-COMP:10748"/>
        <dbReference type="ChEBI" id="CHEBI:83833"/>
        <dbReference type="ChEBI" id="CHEBI:83834"/>
        <dbReference type="EC" id="5.2.1.8"/>
    </reaction>
</comment>
<comment type="similarity">
    <text evidence="2">Belongs to the PpiC/parvulin rotamase family.</text>
</comment>
<comment type="caution">
    <text evidence="10">The sequence shown here is derived from an EMBL/GenBank/DDBJ whole genome shotgun (WGS) entry which is preliminary data.</text>
</comment>
<evidence type="ECO:0000256" key="5">
    <source>
        <dbReference type="ARBA" id="ARBA00023110"/>
    </source>
</evidence>
<accession>A0ABU0YVI5</accession>
<dbReference type="GO" id="GO:0016853">
    <property type="term" value="F:isomerase activity"/>
    <property type="evidence" value="ECO:0007669"/>
    <property type="project" value="UniProtKB-KW"/>
</dbReference>
<evidence type="ECO:0000256" key="4">
    <source>
        <dbReference type="ARBA" id="ARBA00018370"/>
    </source>
</evidence>
<dbReference type="PROSITE" id="PS50198">
    <property type="entry name" value="PPIC_PPIASE_2"/>
    <property type="match status" value="1"/>
</dbReference>
<evidence type="ECO:0000256" key="7">
    <source>
        <dbReference type="ARBA" id="ARBA00031484"/>
    </source>
</evidence>
<evidence type="ECO:0000256" key="8">
    <source>
        <dbReference type="PROSITE-ProRule" id="PRU00278"/>
    </source>
</evidence>